<dbReference type="InterPro" id="IPR001789">
    <property type="entry name" value="Sig_transdc_resp-reg_receiver"/>
</dbReference>
<dbReference type="InterPro" id="IPR050595">
    <property type="entry name" value="Bact_response_regulator"/>
</dbReference>
<gene>
    <name evidence="5" type="ORF">DESUT3_14700</name>
</gene>
<evidence type="ECO:0000256" key="2">
    <source>
        <dbReference type="ARBA" id="ARBA00023012"/>
    </source>
</evidence>
<keyword evidence="6" id="KW-1185">Reference proteome</keyword>
<protein>
    <recommendedName>
        <fullName evidence="4">Response regulatory domain-containing protein</fullName>
    </recommendedName>
</protein>
<name>A0ABM8HQG9_9BACT</name>
<dbReference type="Gene3D" id="3.40.50.2300">
    <property type="match status" value="1"/>
</dbReference>
<evidence type="ECO:0000256" key="1">
    <source>
        <dbReference type="ARBA" id="ARBA00022553"/>
    </source>
</evidence>
<evidence type="ECO:0000259" key="4">
    <source>
        <dbReference type="PROSITE" id="PS50110"/>
    </source>
</evidence>
<dbReference type="Pfam" id="PF00072">
    <property type="entry name" value="Response_reg"/>
    <property type="match status" value="1"/>
</dbReference>
<accession>A0ABM8HQG9</accession>
<reference evidence="5 6" key="1">
    <citation type="journal article" date="2016" name="C (Basel)">
        <title>Selective Growth of and Electricity Production by Marine Exoelectrogenic Bacteria in Self-Aggregated Hydrogel of Microbially Reduced Graphene Oxide.</title>
        <authorList>
            <person name="Yoshida N."/>
            <person name="Goto Y."/>
            <person name="Miyata Y."/>
        </authorList>
    </citation>
    <scope>NUCLEOTIDE SEQUENCE [LARGE SCALE GENOMIC DNA]</scope>
    <source>
        <strain evidence="5 6">NIT-T3</strain>
    </source>
</reference>
<dbReference type="InterPro" id="IPR011006">
    <property type="entry name" value="CheY-like_superfamily"/>
</dbReference>
<feature type="domain" description="Response regulatory" evidence="4">
    <location>
        <begin position="4"/>
        <end position="120"/>
    </location>
</feature>
<sequence>MSKKLLLADDSITIQKVIGITFVNEDYELTVVDNGTAALEKASEVHPDLILADVFMPGKNGYELCSAIKQDPALGRTPVLLLAGTFEPFDEEKAAAAGADGWIAKPFESQALIDRVEQLLAKAAEQPAVPTAPTPAAVPDAEVPASAARAVKSDLWEEIEEQAPSAAAADAGQDAIAWDEAFASEGGAGEEADDIWSEVTFEEEDLLEEPAAPAMAGAIQARGAAPAGVEATLEEAFAPETEDLDDLIFEEEPEAGEPGEIESEEAFIFEEVEGQVEAAEEESFIFDEEPLTAEAEEEIFILEEEPEAVGEEELLVLEDEDILPLDEEDILEEVDLEPAGAAVASEVTASADASLADFGEEDLLVEEEELTIGEDLSSAGLEEVVGFEEPAGLEEPSFEAEEPVAFDEPVVDAEAPVAFDEPMVDAEAPVAFDEPMVEVEAPVAFDEPVVEAEEPVAFDEPVVEAEEVAAVVSPAVFPAAGQAGAAPSAPVTAAAAQEKVQGLSEEELTEIVERVAGSVIERLAGSILEKIAWEVVPDLAESMIKEEIRKIKEMAGQA</sequence>
<dbReference type="EMBL" id="AP024355">
    <property type="protein sequence ID" value="BCR04401.1"/>
    <property type="molecule type" value="Genomic_DNA"/>
</dbReference>
<evidence type="ECO:0000313" key="5">
    <source>
        <dbReference type="EMBL" id="BCR04401.1"/>
    </source>
</evidence>
<dbReference type="SUPFAM" id="SSF52172">
    <property type="entry name" value="CheY-like"/>
    <property type="match status" value="1"/>
</dbReference>
<dbReference type="Proteomes" id="UP001319827">
    <property type="component" value="Chromosome"/>
</dbReference>
<dbReference type="RefSeq" id="WP_221251852.1">
    <property type="nucleotide sequence ID" value="NZ_AP024355.1"/>
</dbReference>
<evidence type="ECO:0000256" key="3">
    <source>
        <dbReference type="PROSITE-ProRule" id="PRU00169"/>
    </source>
</evidence>
<reference evidence="5 6" key="2">
    <citation type="journal article" date="2021" name="Int. J. Syst. Evol. Microbiol.">
        <title>Isolation and Polyphasic Characterization of Desulfuromonas versatilis sp. Nov., an Electrogenic Bacteria Capable of Versatile Metabolism Isolated from a Graphene Oxide-Reducing Enrichment Culture.</title>
        <authorList>
            <person name="Xie L."/>
            <person name="Yoshida N."/>
            <person name="Ishii S."/>
            <person name="Meng L."/>
        </authorList>
    </citation>
    <scope>NUCLEOTIDE SEQUENCE [LARGE SCALE GENOMIC DNA]</scope>
    <source>
        <strain evidence="5 6">NIT-T3</strain>
    </source>
</reference>
<dbReference type="PANTHER" id="PTHR44591">
    <property type="entry name" value="STRESS RESPONSE REGULATOR PROTEIN 1"/>
    <property type="match status" value="1"/>
</dbReference>
<dbReference type="SMART" id="SM00448">
    <property type="entry name" value="REC"/>
    <property type="match status" value="1"/>
</dbReference>
<feature type="modified residue" description="4-aspartylphosphate" evidence="3">
    <location>
        <position position="53"/>
    </location>
</feature>
<dbReference type="PROSITE" id="PS50110">
    <property type="entry name" value="RESPONSE_REGULATORY"/>
    <property type="match status" value="1"/>
</dbReference>
<dbReference type="PANTHER" id="PTHR44591:SF14">
    <property type="entry name" value="PROTEIN PILG"/>
    <property type="match status" value="1"/>
</dbReference>
<proteinExistence type="predicted"/>
<evidence type="ECO:0000313" key="6">
    <source>
        <dbReference type="Proteomes" id="UP001319827"/>
    </source>
</evidence>
<keyword evidence="1 3" id="KW-0597">Phosphoprotein</keyword>
<organism evidence="5 6">
    <name type="scientific">Desulfuromonas versatilis</name>
    <dbReference type="NCBI Taxonomy" id="2802975"/>
    <lineage>
        <taxon>Bacteria</taxon>
        <taxon>Pseudomonadati</taxon>
        <taxon>Thermodesulfobacteriota</taxon>
        <taxon>Desulfuromonadia</taxon>
        <taxon>Desulfuromonadales</taxon>
        <taxon>Desulfuromonadaceae</taxon>
        <taxon>Desulfuromonas</taxon>
    </lineage>
</organism>
<keyword evidence="2" id="KW-0902">Two-component regulatory system</keyword>